<proteinExistence type="predicted"/>
<evidence type="ECO:0000256" key="1">
    <source>
        <dbReference type="SAM" id="MobiDB-lite"/>
    </source>
</evidence>
<sequence>MAVCLEPVRDSERARAEVIPPFSHWCSIPGRRPRLPHGPTHRGGETHGLSLRRSPPPLEDCNQLTLTVLRALTAHTRSETPHSRLHNNPGCRTRVRARFVAFVDASPSRELERSEAKRRGVIPPTRPNAREAAKDFAPSLPACSFILPAPARAQASAPYRAAPPLPLVPRDTMLESERNTRRRCALRFCLYPGPSMILRPLRRARYILGLALPSKAPPGRAEIPVFELRARAENASCVRVSVRRRRSFGWPDEGRRAQGGCSLDPLCPWDHYDNNEFIERKEGREGREGR</sequence>
<dbReference type="EMBL" id="BFAD01000001">
    <property type="protein sequence ID" value="GBE77270.1"/>
    <property type="molecule type" value="Genomic_DNA"/>
</dbReference>
<accession>A0A401G539</accession>
<dbReference type="GeneID" id="38774187"/>
<dbReference type="RefSeq" id="XP_027608183.1">
    <property type="nucleotide sequence ID" value="XM_027752382.1"/>
</dbReference>
<keyword evidence="3" id="KW-1185">Reference proteome</keyword>
<feature type="region of interest" description="Disordered" evidence="1">
    <location>
        <begin position="33"/>
        <end position="57"/>
    </location>
</feature>
<comment type="caution">
    <text evidence="2">The sequence shown here is derived from an EMBL/GenBank/DDBJ whole genome shotgun (WGS) entry which is preliminary data.</text>
</comment>
<reference evidence="2 3" key="1">
    <citation type="journal article" date="2018" name="Sci. Rep.">
        <title>Genome sequence of the cauliflower mushroom Sparassis crispa (Hanabiratake) and its association with beneficial usage.</title>
        <authorList>
            <person name="Kiyama R."/>
            <person name="Furutani Y."/>
            <person name="Kawaguchi K."/>
            <person name="Nakanishi T."/>
        </authorList>
    </citation>
    <scope>NUCLEOTIDE SEQUENCE [LARGE SCALE GENOMIC DNA]</scope>
</reference>
<evidence type="ECO:0000313" key="2">
    <source>
        <dbReference type="EMBL" id="GBE77270.1"/>
    </source>
</evidence>
<dbReference type="InParanoid" id="A0A401G539"/>
<gene>
    <name evidence="2" type="ORF">SCP_0101430</name>
</gene>
<evidence type="ECO:0000313" key="3">
    <source>
        <dbReference type="Proteomes" id="UP000287166"/>
    </source>
</evidence>
<feature type="region of interest" description="Disordered" evidence="1">
    <location>
        <begin position="111"/>
        <end position="130"/>
    </location>
</feature>
<dbReference type="AlphaFoldDB" id="A0A401G539"/>
<protein>
    <submittedName>
        <fullName evidence="2">Uncharacterized protein</fullName>
    </submittedName>
</protein>
<organism evidence="2 3">
    <name type="scientific">Sparassis crispa</name>
    <dbReference type="NCBI Taxonomy" id="139825"/>
    <lineage>
        <taxon>Eukaryota</taxon>
        <taxon>Fungi</taxon>
        <taxon>Dikarya</taxon>
        <taxon>Basidiomycota</taxon>
        <taxon>Agaricomycotina</taxon>
        <taxon>Agaricomycetes</taxon>
        <taxon>Polyporales</taxon>
        <taxon>Sparassidaceae</taxon>
        <taxon>Sparassis</taxon>
    </lineage>
</organism>
<dbReference type="Proteomes" id="UP000287166">
    <property type="component" value="Unassembled WGS sequence"/>
</dbReference>
<name>A0A401G539_9APHY</name>